<dbReference type="InterPro" id="IPR010379">
    <property type="entry name" value="EzrA"/>
</dbReference>
<keyword evidence="5 8" id="KW-0472">Membrane</keyword>
<proteinExistence type="inferred from homology"/>
<reference evidence="10 11" key="1">
    <citation type="submission" date="2023-10" db="EMBL/GenBank/DDBJ databases">
        <title>Niallia locisalis sp.nov. isolated from a salt pond sample.</title>
        <authorList>
            <person name="Li X.-J."/>
            <person name="Dong L."/>
        </authorList>
    </citation>
    <scope>NUCLEOTIDE SEQUENCE [LARGE SCALE GENOMIC DNA]</scope>
    <source>
        <strain evidence="10 11">DSM 29761</strain>
    </source>
</reference>
<comment type="similarity">
    <text evidence="8">Belongs to the EzrA family.</text>
</comment>
<keyword evidence="2 8" id="KW-0812">Transmembrane</keyword>
<evidence type="ECO:0000256" key="8">
    <source>
        <dbReference type="HAMAP-Rule" id="MF_00728"/>
    </source>
</evidence>
<keyword evidence="8" id="KW-1003">Cell membrane</keyword>
<evidence type="ECO:0000256" key="2">
    <source>
        <dbReference type="ARBA" id="ARBA00022692"/>
    </source>
</evidence>
<keyword evidence="11" id="KW-1185">Reference proteome</keyword>
<evidence type="ECO:0000313" key="10">
    <source>
        <dbReference type="EMBL" id="WVX80195.1"/>
    </source>
</evidence>
<keyword evidence="6 8" id="KW-0717">Septation</keyword>
<feature type="coiled-coil region" evidence="8">
    <location>
        <begin position="404"/>
        <end position="465"/>
    </location>
</feature>
<feature type="coiled-coil region" evidence="8">
    <location>
        <begin position="317"/>
        <end position="368"/>
    </location>
</feature>
<feature type="transmembrane region" description="Helical" evidence="9">
    <location>
        <begin position="6"/>
        <end position="21"/>
    </location>
</feature>
<feature type="coiled-coil region" evidence="8">
    <location>
        <begin position="105"/>
        <end position="185"/>
    </location>
</feature>
<protein>
    <recommendedName>
        <fullName evidence="8">Septation ring formation regulator EzrA</fullName>
    </recommendedName>
</protein>
<evidence type="ECO:0000256" key="3">
    <source>
        <dbReference type="ARBA" id="ARBA00022989"/>
    </source>
</evidence>
<gene>
    <name evidence="8 10" type="primary">ezrA</name>
    <name evidence="10" type="ORF">R4Z09_23370</name>
</gene>
<keyword evidence="1 8" id="KW-0132">Cell division</keyword>
<evidence type="ECO:0000256" key="1">
    <source>
        <dbReference type="ARBA" id="ARBA00022618"/>
    </source>
</evidence>
<organism evidence="10 11">
    <name type="scientific">Niallia oryzisoli</name>
    <dbReference type="NCBI Taxonomy" id="1737571"/>
    <lineage>
        <taxon>Bacteria</taxon>
        <taxon>Bacillati</taxon>
        <taxon>Bacillota</taxon>
        <taxon>Bacilli</taxon>
        <taxon>Bacillales</taxon>
        <taxon>Bacillaceae</taxon>
        <taxon>Niallia</taxon>
    </lineage>
</organism>
<dbReference type="NCBIfam" id="NF003413">
    <property type="entry name" value="PRK04778.1-7"/>
    <property type="match status" value="1"/>
</dbReference>
<feature type="topological domain" description="Extracellular" evidence="8">
    <location>
        <begin position="1"/>
        <end position="2"/>
    </location>
</feature>
<evidence type="ECO:0000256" key="7">
    <source>
        <dbReference type="ARBA" id="ARBA00023306"/>
    </source>
</evidence>
<evidence type="ECO:0000313" key="11">
    <source>
        <dbReference type="Proteomes" id="UP001357223"/>
    </source>
</evidence>
<feature type="topological domain" description="Cytoplasmic" evidence="8">
    <location>
        <begin position="22"/>
        <end position="561"/>
    </location>
</feature>
<evidence type="ECO:0000256" key="4">
    <source>
        <dbReference type="ARBA" id="ARBA00023054"/>
    </source>
</evidence>
<evidence type="ECO:0000256" key="6">
    <source>
        <dbReference type="ARBA" id="ARBA00023210"/>
    </source>
</evidence>
<comment type="subcellular location">
    <subcellularLocation>
        <location evidence="8">Cell membrane</location>
        <topology evidence="8">Single-pass membrane protein</topology>
    </subcellularLocation>
    <text evidence="8">Colocalized with FtsZ to the nascent septal site.</text>
</comment>
<dbReference type="Proteomes" id="UP001357223">
    <property type="component" value="Chromosome"/>
</dbReference>
<evidence type="ECO:0000256" key="9">
    <source>
        <dbReference type="SAM" id="Phobius"/>
    </source>
</evidence>
<comment type="function">
    <text evidence="8">Negative regulator of FtsZ ring formation; modulates the frequency and position of FtsZ ring formation. Inhibits FtsZ ring formation at polar sites. Interacts either with FtsZ or with one of its binding partners to promote depolymerization.</text>
</comment>
<dbReference type="RefSeq" id="WP_338449124.1">
    <property type="nucleotide sequence ID" value="NZ_CP137640.1"/>
</dbReference>
<name>A0ABZ2CE07_9BACI</name>
<sequence length="561" mass="65642">MEYIIGGIAVLICIFLAGFFMKKKFYKETDRLESWKIDITTRPVLDELQKVKQLNMNGETEERFERWRNTWDEIITVQLPDLEELLFDAEEHIDKYRFKKAKVVQTEISSVLENIEEKMKQLLDELQELVGSEEKNRLEIEDLKEVYRESKKTLLAHRYSFGKMEKSLEKRLEEVSKKFSDFDEKTTNGNYLQAREIVVSIHNCLEKTKRDMEIIPNLLMECQSTIPSQLHELTEGYKEMHTEGYVLDHIQAEKEVERISLELAETFGKIEVSDMEEIQEKVVNWKESIDTVYDLLEKEVMAKHEISQRDREILDMLQSAKKVNSELNHEIAHVQESYHLQDADLEVVKSLAKQLDQLFKRYELLEYKMDENLTAYSHLSMDMTAVKEMLDILVAEQAAFSQKLLALRKEELAARDKVKDLKKKVAETIRLISNSNVPGVSEDFKDLLEDAHDSIKDVIKKLNDKPLDIPVVQEYLELAVLTVEKVTKETEELFEMVKLAERVIQYGNRYRSRYASVDKALKEAESLFRSFEYKEAFEVASAAIERVDPGALKRLEELLEV</sequence>
<dbReference type="Pfam" id="PF06160">
    <property type="entry name" value="EzrA"/>
    <property type="match status" value="1"/>
</dbReference>
<accession>A0ABZ2CE07</accession>
<evidence type="ECO:0000256" key="5">
    <source>
        <dbReference type="ARBA" id="ARBA00023136"/>
    </source>
</evidence>
<dbReference type="HAMAP" id="MF_00728">
    <property type="entry name" value="EzrA"/>
    <property type="match status" value="1"/>
</dbReference>
<dbReference type="EMBL" id="CP137640">
    <property type="protein sequence ID" value="WVX80195.1"/>
    <property type="molecule type" value="Genomic_DNA"/>
</dbReference>
<keyword evidence="7 8" id="KW-0131">Cell cycle</keyword>
<keyword evidence="4 8" id="KW-0175">Coiled coil</keyword>
<keyword evidence="3 8" id="KW-1133">Transmembrane helix</keyword>